<dbReference type="InterPro" id="IPR002065">
    <property type="entry name" value="TPX"/>
</dbReference>
<accession>A0A4R2BL48</accession>
<dbReference type="InterPro" id="IPR013740">
    <property type="entry name" value="Redoxin"/>
</dbReference>
<evidence type="ECO:0000256" key="3">
    <source>
        <dbReference type="ARBA" id="ARBA00023002"/>
    </source>
</evidence>
<evidence type="ECO:0000313" key="7">
    <source>
        <dbReference type="EMBL" id="TCN27405.1"/>
    </source>
</evidence>
<proteinExistence type="predicted"/>
<protein>
    <submittedName>
        <fullName evidence="7">Thiol peroxidase</fullName>
    </submittedName>
</protein>
<reference evidence="7 8" key="1">
    <citation type="journal article" date="2015" name="Stand. Genomic Sci.">
        <title>Genomic Encyclopedia of Bacterial and Archaeal Type Strains, Phase III: the genomes of soil and plant-associated and newly described type strains.</title>
        <authorList>
            <person name="Whitman W.B."/>
            <person name="Woyke T."/>
            <person name="Klenk H.P."/>
            <person name="Zhou Y."/>
            <person name="Lilburn T.G."/>
            <person name="Beck B.J."/>
            <person name="De Vos P."/>
            <person name="Vandamme P."/>
            <person name="Eisen J.A."/>
            <person name="Garrity G."/>
            <person name="Hugenholtz P."/>
            <person name="Kyrpides N.C."/>
        </authorList>
    </citation>
    <scope>NUCLEOTIDE SEQUENCE [LARGE SCALE GENOMIC DNA]</scope>
    <source>
        <strain evidence="7 8">CV53</strain>
    </source>
</reference>
<evidence type="ECO:0000259" key="6">
    <source>
        <dbReference type="PROSITE" id="PS51352"/>
    </source>
</evidence>
<dbReference type="CDD" id="cd03014">
    <property type="entry name" value="PRX_Atyp2cys"/>
    <property type="match status" value="1"/>
</dbReference>
<keyword evidence="5" id="KW-0676">Redox-active center</keyword>
<feature type="domain" description="Thioredoxin" evidence="6">
    <location>
        <begin position="23"/>
        <end position="170"/>
    </location>
</feature>
<dbReference type="Pfam" id="PF08534">
    <property type="entry name" value="Redoxin"/>
    <property type="match status" value="1"/>
</dbReference>
<dbReference type="Gene3D" id="3.40.30.10">
    <property type="entry name" value="Glutaredoxin"/>
    <property type="match status" value="1"/>
</dbReference>
<dbReference type="PROSITE" id="PS01265">
    <property type="entry name" value="TPX"/>
    <property type="match status" value="1"/>
</dbReference>
<dbReference type="PANTHER" id="PTHR43110">
    <property type="entry name" value="THIOL PEROXIDASE"/>
    <property type="match status" value="1"/>
</dbReference>
<gene>
    <name evidence="7" type="ORF">EV146_102355</name>
</gene>
<dbReference type="EMBL" id="SLVV01000002">
    <property type="protein sequence ID" value="TCN27405.1"/>
    <property type="molecule type" value="Genomic_DNA"/>
</dbReference>
<name>A0A4R2BL48_9BACI</name>
<dbReference type="PROSITE" id="PS51352">
    <property type="entry name" value="THIOREDOXIN_2"/>
    <property type="match status" value="1"/>
</dbReference>
<sequence>MAQERTGAVTLAGNPVTLIGPEIKPGNKAPDFKVMTRDRMETTLSDFNGKVIMLTTVPSLDTGVCDLQTKRFNEEAMKLGDRVEVLTISADLPFAQNRWCEASGANSITILSDHLDMSFGLAYGTYIKEHRLECRSVFVIDSEGTVVYAEYVSEVTNHPDYSSAIQAAWKVIENKASAY</sequence>
<dbReference type="GO" id="GO:0008379">
    <property type="term" value="F:thioredoxin peroxidase activity"/>
    <property type="evidence" value="ECO:0007669"/>
    <property type="project" value="InterPro"/>
</dbReference>
<dbReference type="AlphaFoldDB" id="A0A4R2BL48"/>
<dbReference type="RefSeq" id="WP_132002230.1">
    <property type="nucleotide sequence ID" value="NZ_JABUHM010000001.1"/>
</dbReference>
<dbReference type="InterPro" id="IPR018219">
    <property type="entry name" value="Tpx_CS"/>
</dbReference>
<organism evidence="7 8">
    <name type="scientific">Mesobacillus foraminis</name>
    <dbReference type="NCBI Taxonomy" id="279826"/>
    <lineage>
        <taxon>Bacteria</taxon>
        <taxon>Bacillati</taxon>
        <taxon>Bacillota</taxon>
        <taxon>Bacilli</taxon>
        <taxon>Bacillales</taxon>
        <taxon>Bacillaceae</taxon>
        <taxon>Mesobacillus</taxon>
    </lineage>
</organism>
<evidence type="ECO:0000256" key="5">
    <source>
        <dbReference type="ARBA" id="ARBA00023284"/>
    </source>
</evidence>
<dbReference type="InterPro" id="IPR050455">
    <property type="entry name" value="Tpx_Peroxidase_subfamily"/>
</dbReference>
<dbReference type="InterPro" id="IPR013766">
    <property type="entry name" value="Thioredoxin_domain"/>
</dbReference>
<dbReference type="NCBIfam" id="NF001808">
    <property type="entry name" value="PRK00522.1"/>
    <property type="match status" value="1"/>
</dbReference>
<keyword evidence="2" id="KW-0049">Antioxidant</keyword>
<dbReference type="InterPro" id="IPR036249">
    <property type="entry name" value="Thioredoxin-like_sf"/>
</dbReference>
<keyword evidence="8" id="KW-1185">Reference proteome</keyword>
<keyword evidence="4" id="KW-1015">Disulfide bond</keyword>
<evidence type="ECO:0000256" key="1">
    <source>
        <dbReference type="ARBA" id="ARBA00022559"/>
    </source>
</evidence>
<evidence type="ECO:0000256" key="4">
    <source>
        <dbReference type="ARBA" id="ARBA00023157"/>
    </source>
</evidence>
<keyword evidence="1 7" id="KW-0575">Peroxidase</keyword>
<evidence type="ECO:0000256" key="2">
    <source>
        <dbReference type="ARBA" id="ARBA00022862"/>
    </source>
</evidence>
<comment type="caution">
    <text evidence="7">The sequence shown here is derived from an EMBL/GenBank/DDBJ whole genome shotgun (WGS) entry which is preliminary data.</text>
</comment>
<keyword evidence="3" id="KW-0560">Oxidoreductase</keyword>
<evidence type="ECO:0000313" key="8">
    <source>
        <dbReference type="Proteomes" id="UP000295689"/>
    </source>
</evidence>
<dbReference type="SUPFAM" id="SSF52833">
    <property type="entry name" value="Thioredoxin-like"/>
    <property type="match status" value="1"/>
</dbReference>
<dbReference type="PANTHER" id="PTHR43110:SF1">
    <property type="entry name" value="THIOL PEROXIDASE"/>
    <property type="match status" value="1"/>
</dbReference>
<dbReference type="Proteomes" id="UP000295689">
    <property type="component" value="Unassembled WGS sequence"/>
</dbReference>